<dbReference type="InterPro" id="IPR036779">
    <property type="entry name" value="LysM_dom_sf"/>
</dbReference>
<dbReference type="CDD" id="cd00118">
    <property type="entry name" value="LysM"/>
    <property type="match status" value="1"/>
</dbReference>
<accession>A0ABS2R3F9</accession>
<gene>
    <name evidence="11" type="ORF">JOC94_001143</name>
</gene>
<keyword evidence="6" id="KW-0862">Zinc</keyword>
<evidence type="ECO:0000256" key="6">
    <source>
        <dbReference type="ARBA" id="ARBA00022833"/>
    </source>
</evidence>
<dbReference type="GO" id="GO:0016787">
    <property type="term" value="F:hydrolase activity"/>
    <property type="evidence" value="ECO:0007669"/>
    <property type="project" value="UniProtKB-KW"/>
</dbReference>
<comment type="similarity">
    <text evidence="2 8">Belongs to the peptidase M14 family.</text>
</comment>
<evidence type="ECO:0000256" key="2">
    <source>
        <dbReference type="ARBA" id="ARBA00005988"/>
    </source>
</evidence>
<keyword evidence="7" id="KW-0482">Metalloprotease</keyword>
<evidence type="ECO:0000256" key="4">
    <source>
        <dbReference type="ARBA" id="ARBA00022723"/>
    </source>
</evidence>
<reference evidence="11 12" key="1">
    <citation type="submission" date="2021-01" db="EMBL/GenBank/DDBJ databases">
        <title>Genomic Encyclopedia of Type Strains, Phase IV (KMG-IV): sequencing the most valuable type-strain genomes for metagenomic binning, comparative biology and taxonomic classification.</title>
        <authorList>
            <person name="Goeker M."/>
        </authorList>
    </citation>
    <scope>NUCLEOTIDE SEQUENCE [LARGE SCALE GENOMIC DNA]</scope>
    <source>
        <strain evidence="11 12">DSM 105453</strain>
    </source>
</reference>
<evidence type="ECO:0000256" key="5">
    <source>
        <dbReference type="ARBA" id="ARBA00022801"/>
    </source>
</evidence>
<dbReference type="PROSITE" id="PS51782">
    <property type="entry name" value="LYSM"/>
    <property type="match status" value="2"/>
</dbReference>
<dbReference type="Proteomes" id="UP000823485">
    <property type="component" value="Unassembled WGS sequence"/>
</dbReference>
<feature type="domain" description="LysM" evidence="9">
    <location>
        <begin position="52"/>
        <end position="96"/>
    </location>
</feature>
<evidence type="ECO:0000259" key="10">
    <source>
        <dbReference type="PROSITE" id="PS52035"/>
    </source>
</evidence>
<evidence type="ECO:0000313" key="11">
    <source>
        <dbReference type="EMBL" id="MBM7714171.1"/>
    </source>
</evidence>
<evidence type="ECO:0000256" key="1">
    <source>
        <dbReference type="ARBA" id="ARBA00001947"/>
    </source>
</evidence>
<dbReference type="PRINTS" id="PR00765">
    <property type="entry name" value="CRBOXYPTASEA"/>
</dbReference>
<dbReference type="SUPFAM" id="SSF54106">
    <property type="entry name" value="LysM domain"/>
    <property type="match status" value="1"/>
</dbReference>
<dbReference type="PANTHER" id="PTHR11705:SF143">
    <property type="entry name" value="SLL0236 PROTEIN"/>
    <property type="match status" value="1"/>
</dbReference>
<comment type="cofactor">
    <cofactor evidence="1">
        <name>Zn(2+)</name>
        <dbReference type="ChEBI" id="CHEBI:29105"/>
    </cofactor>
</comment>
<feature type="domain" description="LysM" evidence="9">
    <location>
        <begin position="1"/>
        <end position="46"/>
    </location>
</feature>
<comment type="caution">
    <text evidence="11">The sequence shown here is derived from an EMBL/GenBank/DDBJ whole genome shotgun (WGS) entry which is preliminary data.</text>
</comment>
<evidence type="ECO:0000256" key="3">
    <source>
        <dbReference type="ARBA" id="ARBA00022670"/>
    </source>
</evidence>
<dbReference type="InterPro" id="IPR057246">
    <property type="entry name" value="CARBOXYPEPT_ZN_1"/>
</dbReference>
<dbReference type="RefSeq" id="WP_077109932.1">
    <property type="nucleotide sequence ID" value="NZ_JAFBFH010000005.1"/>
</dbReference>
<dbReference type="PROSITE" id="PS52035">
    <property type="entry name" value="PEPTIDASE_M14"/>
    <property type="match status" value="1"/>
</dbReference>
<dbReference type="PANTHER" id="PTHR11705">
    <property type="entry name" value="PROTEASE FAMILY M14 CARBOXYPEPTIDASE A,B"/>
    <property type="match status" value="1"/>
</dbReference>
<dbReference type="InterPro" id="IPR034274">
    <property type="entry name" value="ENP1_M14_CPD"/>
</dbReference>
<dbReference type="Pfam" id="PF01476">
    <property type="entry name" value="LysM"/>
    <property type="match status" value="2"/>
</dbReference>
<sequence>MEIRVRPGDTLMNYSQLFSIPLMLIIDSNPEIAKSNILQTGQRVTIPGFTTESYTTQSGDTFGKIAHAQRLHVKALKRLNQDVDSDQLQAGQKIVVPKKTAAVEISPEGYNFKKLDRHVDQLTKIFPFMNNITVGKSLLGHPLHILKVGKGKKVQINAAFHANEWITSAVLMKFLHEYMIALINNETIRGIPALDMYTHTELHAVPMVNPDGVNTVLNGPPGDWASEVVSLNRGSADFSGWKANIRGVDLNKQFPAKWELEKKRKPQKPGPRDFPGFFPISEPESKAMAALARKENYDILLALHTQGKEIYWGYDGLEPPESEVLARDFARISGYKSVRYIDNYTGYKDWFIQEFRKPGFTIELGLGHNPLPIEQFDEIYDDMLGIFVRALS</sequence>
<dbReference type="PROSITE" id="PS00132">
    <property type="entry name" value="CARBOXYPEPT_ZN_1"/>
    <property type="match status" value="1"/>
</dbReference>
<evidence type="ECO:0000256" key="7">
    <source>
        <dbReference type="ARBA" id="ARBA00023049"/>
    </source>
</evidence>
<dbReference type="SMART" id="SM00631">
    <property type="entry name" value="Zn_pept"/>
    <property type="match status" value="1"/>
</dbReference>
<dbReference type="Gene3D" id="3.10.350.10">
    <property type="entry name" value="LysM domain"/>
    <property type="match status" value="2"/>
</dbReference>
<feature type="active site" description="Proton donor/acceptor" evidence="8">
    <location>
        <position position="363"/>
    </location>
</feature>
<dbReference type="SMART" id="SM00257">
    <property type="entry name" value="LysM"/>
    <property type="match status" value="2"/>
</dbReference>
<dbReference type="InterPro" id="IPR000834">
    <property type="entry name" value="Peptidase_M14"/>
</dbReference>
<keyword evidence="3" id="KW-0645">Protease</keyword>
<dbReference type="Gene3D" id="3.40.630.10">
    <property type="entry name" value="Zn peptidases"/>
    <property type="match status" value="1"/>
</dbReference>
<proteinExistence type="inferred from homology"/>
<dbReference type="CDD" id="cd06229">
    <property type="entry name" value="M14_Endopeptidase_I"/>
    <property type="match status" value="1"/>
</dbReference>
<feature type="domain" description="Peptidase M14" evidence="10">
    <location>
        <begin position="108"/>
        <end position="391"/>
    </location>
</feature>
<dbReference type="EMBL" id="JAFBFH010000005">
    <property type="protein sequence ID" value="MBM7714171.1"/>
    <property type="molecule type" value="Genomic_DNA"/>
</dbReference>
<organism evidence="11 12">
    <name type="scientific">Siminovitchia thermophila</name>
    <dbReference type="NCBI Taxonomy" id="1245522"/>
    <lineage>
        <taxon>Bacteria</taxon>
        <taxon>Bacillati</taxon>
        <taxon>Bacillota</taxon>
        <taxon>Bacilli</taxon>
        <taxon>Bacillales</taxon>
        <taxon>Bacillaceae</taxon>
        <taxon>Siminovitchia</taxon>
    </lineage>
</organism>
<keyword evidence="12" id="KW-1185">Reference proteome</keyword>
<dbReference type="SUPFAM" id="SSF53187">
    <property type="entry name" value="Zn-dependent exopeptidases"/>
    <property type="match status" value="1"/>
</dbReference>
<evidence type="ECO:0000313" key="12">
    <source>
        <dbReference type="Proteomes" id="UP000823485"/>
    </source>
</evidence>
<evidence type="ECO:0000259" key="9">
    <source>
        <dbReference type="PROSITE" id="PS51782"/>
    </source>
</evidence>
<dbReference type="InterPro" id="IPR018392">
    <property type="entry name" value="LysM"/>
</dbReference>
<name>A0ABS2R3F9_9BACI</name>
<evidence type="ECO:0000256" key="8">
    <source>
        <dbReference type="PROSITE-ProRule" id="PRU01379"/>
    </source>
</evidence>
<keyword evidence="4" id="KW-0479">Metal-binding</keyword>
<dbReference type="Pfam" id="PF00246">
    <property type="entry name" value="Peptidase_M14"/>
    <property type="match status" value="1"/>
</dbReference>
<dbReference type="EC" id="3.4.19.11" evidence="11"/>
<protein>
    <submittedName>
        <fullName evidence="11">G-D-glutamyl-meso-diaminopimelate peptidase</fullName>
        <ecNumber evidence="11">3.4.19.11</ecNumber>
    </submittedName>
</protein>
<keyword evidence="5 11" id="KW-0378">Hydrolase</keyword>